<dbReference type="Gene3D" id="3.30.479.20">
    <property type="entry name" value="Elongation factor Ts, dimerisation domain"/>
    <property type="match status" value="2"/>
</dbReference>
<dbReference type="HAMAP" id="MF_00050">
    <property type="entry name" value="EF_Ts"/>
    <property type="match status" value="1"/>
</dbReference>
<dbReference type="EMBL" id="VSSQ01001582">
    <property type="protein sequence ID" value="MPM09545.1"/>
    <property type="molecule type" value="Genomic_DNA"/>
</dbReference>
<dbReference type="InterPro" id="IPR009060">
    <property type="entry name" value="UBA-like_sf"/>
</dbReference>
<keyword evidence="2 5" id="KW-0251">Elongation factor</keyword>
<dbReference type="GO" id="GO:0005737">
    <property type="term" value="C:cytoplasm"/>
    <property type="evidence" value="ECO:0007669"/>
    <property type="project" value="UniProtKB-ARBA"/>
</dbReference>
<dbReference type="AlphaFoldDB" id="A0A644X071"/>
<dbReference type="FunFam" id="1.10.8.10:FF:000001">
    <property type="entry name" value="Elongation factor Ts"/>
    <property type="match status" value="1"/>
</dbReference>
<dbReference type="Gene3D" id="1.10.286.20">
    <property type="match status" value="1"/>
</dbReference>
<evidence type="ECO:0000256" key="2">
    <source>
        <dbReference type="ARBA" id="ARBA00022768"/>
    </source>
</evidence>
<protein>
    <submittedName>
        <fullName evidence="5">Elongation factor Ts</fullName>
    </submittedName>
</protein>
<dbReference type="Pfam" id="PF00889">
    <property type="entry name" value="EF_TS"/>
    <property type="match status" value="1"/>
</dbReference>
<dbReference type="InterPro" id="IPR014039">
    <property type="entry name" value="Transl_elong_EFTs/EF1B_dimer"/>
</dbReference>
<comment type="caution">
    <text evidence="5">The sequence shown here is derived from an EMBL/GenBank/DDBJ whole genome shotgun (WGS) entry which is preliminary data.</text>
</comment>
<evidence type="ECO:0000259" key="4">
    <source>
        <dbReference type="Pfam" id="PF00889"/>
    </source>
</evidence>
<dbReference type="InterPro" id="IPR018101">
    <property type="entry name" value="Transl_elong_Ts_CS"/>
</dbReference>
<dbReference type="SUPFAM" id="SSF54713">
    <property type="entry name" value="Elongation factor Ts (EF-Ts), dimerisation domain"/>
    <property type="match status" value="1"/>
</dbReference>
<gene>
    <name evidence="5" type="primary">tsf_20</name>
    <name evidence="5" type="ORF">SDC9_55865</name>
</gene>
<reference evidence="5" key="1">
    <citation type="submission" date="2019-08" db="EMBL/GenBank/DDBJ databases">
        <authorList>
            <person name="Kucharzyk K."/>
            <person name="Murdoch R.W."/>
            <person name="Higgins S."/>
            <person name="Loffler F."/>
        </authorList>
    </citation>
    <scope>NUCLEOTIDE SEQUENCE</scope>
</reference>
<sequence>MANISAQDVYKLRDLTGAGVMDCKNALVESEGDFEKAIEILRKKGQKLAVKRADREANEGYVIAAADETNTFGAAIMMNCETDFVAKNDDFVSATKAFIDAAIAFKPKNMDALNSLQIDGRSIADLVTDLVGKIGEKITLTHYECIEAPCVVVYNHYNHRISTIAGLTEGGEKALEAGKDVTMQIASMKPIAVDKDDVSADIIAKEIEIGKEQARQEGKPEEMLEKIAQGKLNKFYKESTLVNQDYIKDGSMTVAQYLKSVSPNLSVTKFYRFALGE</sequence>
<accession>A0A644X071</accession>
<feature type="domain" description="Translation elongation factor EFTs/EF1B dimerisation" evidence="4">
    <location>
        <begin position="74"/>
        <end position="277"/>
    </location>
</feature>
<proteinExistence type="inferred from homology"/>
<evidence type="ECO:0000256" key="1">
    <source>
        <dbReference type="ARBA" id="ARBA00005532"/>
    </source>
</evidence>
<dbReference type="NCBIfam" id="TIGR00116">
    <property type="entry name" value="tsf"/>
    <property type="match status" value="1"/>
</dbReference>
<evidence type="ECO:0000313" key="5">
    <source>
        <dbReference type="EMBL" id="MPM09545.1"/>
    </source>
</evidence>
<dbReference type="InterPro" id="IPR036402">
    <property type="entry name" value="EF-Ts_dimer_sf"/>
</dbReference>
<dbReference type="PANTHER" id="PTHR11741">
    <property type="entry name" value="ELONGATION FACTOR TS"/>
    <property type="match status" value="1"/>
</dbReference>
<comment type="similarity">
    <text evidence="1">Belongs to the EF-Ts family.</text>
</comment>
<dbReference type="InterPro" id="IPR001816">
    <property type="entry name" value="Transl_elong_EFTs/EF1B"/>
</dbReference>
<evidence type="ECO:0000256" key="3">
    <source>
        <dbReference type="ARBA" id="ARBA00022917"/>
    </source>
</evidence>
<dbReference type="Gene3D" id="1.10.8.10">
    <property type="entry name" value="DNA helicase RuvA subunit, C-terminal domain"/>
    <property type="match status" value="1"/>
</dbReference>
<dbReference type="SUPFAM" id="SSF46934">
    <property type="entry name" value="UBA-like"/>
    <property type="match status" value="1"/>
</dbReference>
<dbReference type="CDD" id="cd14275">
    <property type="entry name" value="UBA_EF-Ts"/>
    <property type="match status" value="1"/>
</dbReference>
<dbReference type="GO" id="GO:0003746">
    <property type="term" value="F:translation elongation factor activity"/>
    <property type="evidence" value="ECO:0007669"/>
    <property type="project" value="UniProtKB-KW"/>
</dbReference>
<name>A0A644X071_9ZZZZ</name>
<dbReference type="FunFam" id="1.10.286.20:FF:000001">
    <property type="entry name" value="Elongation factor Ts"/>
    <property type="match status" value="1"/>
</dbReference>
<organism evidence="5">
    <name type="scientific">bioreactor metagenome</name>
    <dbReference type="NCBI Taxonomy" id="1076179"/>
    <lineage>
        <taxon>unclassified sequences</taxon>
        <taxon>metagenomes</taxon>
        <taxon>ecological metagenomes</taxon>
    </lineage>
</organism>
<dbReference type="PROSITE" id="PS01126">
    <property type="entry name" value="EF_TS_1"/>
    <property type="match status" value="1"/>
</dbReference>
<keyword evidence="3" id="KW-0648">Protein biosynthesis</keyword>
<dbReference type="PANTHER" id="PTHR11741:SF0">
    <property type="entry name" value="ELONGATION FACTOR TS, MITOCHONDRIAL"/>
    <property type="match status" value="1"/>
</dbReference>